<dbReference type="CDD" id="cd00383">
    <property type="entry name" value="trans_reg_C"/>
    <property type="match status" value="1"/>
</dbReference>
<dbReference type="GO" id="GO:0000156">
    <property type="term" value="F:phosphorelay response regulator activity"/>
    <property type="evidence" value="ECO:0007669"/>
    <property type="project" value="TreeGrafter"/>
</dbReference>
<keyword evidence="1 4" id="KW-0597">Phosphoprotein</keyword>
<dbReference type="RefSeq" id="WP_089375691.1">
    <property type="nucleotide sequence ID" value="NZ_FZOA01000006.1"/>
</dbReference>
<dbReference type="SMART" id="SM00448">
    <property type="entry name" value="REC"/>
    <property type="match status" value="1"/>
</dbReference>
<organism evidence="8 9">
    <name type="scientific">Methylobacillus rhizosphaerae</name>
    <dbReference type="NCBI Taxonomy" id="551994"/>
    <lineage>
        <taxon>Bacteria</taxon>
        <taxon>Pseudomonadati</taxon>
        <taxon>Pseudomonadota</taxon>
        <taxon>Betaproteobacteria</taxon>
        <taxon>Nitrosomonadales</taxon>
        <taxon>Methylophilaceae</taxon>
        <taxon>Methylobacillus</taxon>
    </lineage>
</organism>
<dbReference type="SUPFAM" id="SSF52172">
    <property type="entry name" value="CheY-like"/>
    <property type="match status" value="1"/>
</dbReference>
<evidence type="ECO:0000313" key="8">
    <source>
        <dbReference type="EMBL" id="SNR88695.1"/>
    </source>
</evidence>
<sequence>MRFAALDDNNSELELIEKTVVSLGHKCHTFSEGKSFLRTLQYETFDFLILDWGLPDTSGLKIVEWVRANIKDAIPILMVTNRSDERDVVNGFTAGVDDFMSKPVRVHELHARINALLRRFYPPQSQDEFVWGNYKCNVAQQRFEYSGKPVNLKNKEFELALLLFQNQGRLLSRQHIQERIWGMQSLELQTRTLDTHISAIRTKLKLHPDNGYKLTAAYGLGYRLESSTLSPLTEEDNT</sequence>
<evidence type="ECO:0000256" key="5">
    <source>
        <dbReference type="PROSITE-ProRule" id="PRU01091"/>
    </source>
</evidence>
<dbReference type="PROSITE" id="PS50110">
    <property type="entry name" value="RESPONSE_REGULATORY"/>
    <property type="match status" value="1"/>
</dbReference>
<keyword evidence="3 5" id="KW-0238">DNA-binding</keyword>
<dbReference type="PANTHER" id="PTHR48111:SF40">
    <property type="entry name" value="PHOSPHATE REGULON TRANSCRIPTIONAL REGULATORY PROTEIN PHOB"/>
    <property type="match status" value="1"/>
</dbReference>
<dbReference type="SMART" id="SM00862">
    <property type="entry name" value="Trans_reg_C"/>
    <property type="match status" value="1"/>
</dbReference>
<evidence type="ECO:0000256" key="1">
    <source>
        <dbReference type="ARBA" id="ARBA00022553"/>
    </source>
</evidence>
<dbReference type="PROSITE" id="PS51755">
    <property type="entry name" value="OMPR_PHOB"/>
    <property type="match status" value="1"/>
</dbReference>
<gene>
    <name evidence="8" type="ORF">SAMN05192560_1588</name>
</gene>
<dbReference type="GO" id="GO:0000976">
    <property type="term" value="F:transcription cis-regulatory region binding"/>
    <property type="evidence" value="ECO:0007669"/>
    <property type="project" value="TreeGrafter"/>
</dbReference>
<feature type="DNA-binding region" description="OmpR/PhoB-type" evidence="5">
    <location>
        <begin position="126"/>
        <end position="226"/>
    </location>
</feature>
<protein>
    <submittedName>
        <fullName evidence="8">DNA-binding response regulator, OmpR family, contains REC and winged-helix (WHTH) domain</fullName>
    </submittedName>
</protein>
<dbReference type="AlphaFoldDB" id="A0A238ZZ75"/>
<feature type="domain" description="Response regulatory" evidence="6">
    <location>
        <begin position="2"/>
        <end position="117"/>
    </location>
</feature>
<evidence type="ECO:0000313" key="9">
    <source>
        <dbReference type="Proteomes" id="UP000198305"/>
    </source>
</evidence>
<proteinExistence type="predicted"/>
<dbReference type="GO" id="GO:0006355">
    <property type="term" value="P:regulation of DNA-templated transcription"/>
    <property type="evidence" value="ECO:0007669"/>
    <property type="project" value="InterPro"/>
</dbReference>
<accession>A0A238ZZ75</accession>
<evidence type="ECO:0000259" key="7">
    <source>
        <dbReference type="PROSITE" id="PS51755"/>
    </source>
</evidence>
<dbReference type="InterPro" id="IPR001789">
    <property type="entry name" value="Sig_transdc_resp-reg_receiver"/>
</dbReference>
<dbReference type="PANTHER" id="PTHR48111">
    <property type="entry name" value="REGULATOR OF RPOS"/>
    <property type="match status" value="1"/>
</dbReference>
<feature type="modified residue" description="4-aspartylphosphate" evidence="4">
    <location>
        <position position="51"/>
    </location>
</feature>
<reference evidence="9" key="1">
    <citation type="submission" date="2017-06" db="EMBL/GenBank/DDBJ databases">
        <authorList>
            <person name="Varghese N."/>
            <person name="Submissions S."/>
        </authorList>
    </citation>
    <scope>NUCLEOTIDE SEQUENCE [LARGE SCALE GENOMIC DNA]</scope>
    <source>
        <strain evidence="9">Ca-68</strain>
    </source>
</reference>
<dbReference type="InterPro" id="IPR001867">
    <property type="entry name" value="OmpR/PhoB-type_DNA-bd"/>
</dbReference>
<dbReference type="OrthoDB" id="8544854at2"/>
<dbReference type="EMBL" id="FZOA01000006">
    <property type="protein sequence ID" value="SNR88695.1"/>
    <property type="molecule type" value="Genomic_DNA"/>
</dbReference>
<keyword evidence="2" id="KW-0902">Two-component regulatory system</keyword>
<feature type="domain" description="OmpR/PhoB-type" evidence="7">
    <location>
        <begin position="126"/>
        <end position="226"/>
    </location>
</feature>
<evidence type="ECO:0000256" key="3">
    <source>
        <dbReference type="ARBA" id="ARBA00023125"/>
    </source>
</evidence>
<dbReference type="InterPro" id="IPR011006">
    <property type="entry name" value="CheY-like_superfamily"/>
</dbReference>
<dbReference type="Gene3D" id="3.40.50.2300">
    <property type="match status" value="1"/>
</dbReference>
<dbReference type="Pfam" id="PF00072">
    <property type="entry name" value="Response_reg"/>
    <property type="match status" value="1"/>
</dbReference>
<evidence type="ECO:0000256" key="4">
    <source>
        <dbReference type="PROSITE-ProRule" id="PRU00169"/>
    </source>
</evidence>
<dbReference type="Gene3D" id="6.10.250.690">
    <property type="match status" value="1"/>
</dbReference>
<evidence type="ECO:0000259" key="6">
    <source>
        <dbReference type="PROSITE" id="PS50110"/>
    </source>
</evidence>
<name>A0A238ZZ75_9PROT</name>
<dbReference type="Pfam" id="PF00486">
    <property type="entry name" value="Trans_reg_C"/>
    <property type="match status" value="1"/>
</dbReference>
<dbReference type="GO" id="GO:0032993">
    <property type="term" value="C:protein-DNA complex"/>
    <property type="evidence" value="ECO:0007669"/>
    <property type="project" value="TreeGrafter"/>
</dbReference>
<evidence type="ECO:0000256" key="2">
    <source>
        <dbReference type="ARBA" id="ARBA00023012"/>
    </source>
</evidence>
<dbReference type="InterPro" id="IPR036388">
    <property type="entry name" value="WH-like_DNA-bd_sf"/>
</dbReference>
<dbReference type="CDD" id="cd17574">
    <property type="entry name" value="REC_OmpR"/>
    <property type="match status" value="1"/>
</dbReference>
<dbReference type="InterPro" id="IPR039420">
    <property type="entry name" value="WalR-like"/>
</dbReference>
<dbReference type="Proteomes" id="UP000198305">
    <property type="component" value="Unassembled WGS sequence"/>
</dbReference>
<dbReference type="Gene3D" id="1.10.10.10">
    <property type="entry name" value="Winged helix-like DNA-binding domain superfamily/Winged helix DNA-binding domain"/>
    <property type="match status" value="1"/>
</dbReference>
<dbReference type="GO" id="GO:0005829">
    <property type="term" value="C:cytosol"/>
    <property type="evidence" value="ECO:0007669"/>
    <property type="project" value="TreeGrafter"/>
</dbReference>
<keyword evidence="9" id="KW-1185">Reference proteome</keyword>